<dbReference type="AlphaFoldDB" id="A0A976IDF8"/>
<protein>
    <submittedName>
        <fullName evidence="1">Uncharacterized protein</fullName>
    </submittedName>
</protein>
<name>A0A976IDF8_BRELC</name>
<dbReference type="RefSeq" id="XP_067816984.1">
    <property type="nucleotide sequence ID" value="XM_067966865.1"/>
</dbReference>
<reference evidence="1 2" key="1">
    <citation type="journal article" date="2021" name="Genome Biol.">
        <title>AFLAP: assembly-free linkage analysis pipeline using k-mers from genome sequencing data.</title>
        <authorList>
            <person name="Fletcher K."/>
            <person name="Zhang L."/>
            <person name="Gil J."/>
            <person name="Han R."/>
            <person name="Cavanaugh K."/>
            <person name="Michelmore R."/>
        </authorList>
    </citation>
    <scope>NUCLEOTIDE SEQUENCE [LARGE SCALE GENOMIC DNA]</scope>
    <source>
        <strain evidence="1 2">SF5</strain>
    </source>
</reference>
<gene>
    <name evidence="1" type="ORF">CCR75_008817</name>
</gene>
<organism evidence="1 2">
    <name type="scientific">Bremia lactucae</name>
    <name type="common">Lettuce downy mildew</name>
    <dbReference type="NCBI Taxonomy" id="4779"/>
    <lineage>
        <taxon>Eukaryota</taxon>
        <taxon>Sar</taxon>
        <taxon>Stramenopiles</taxon>
        <taxon>Oomycota</taxon>
        <taxon>Peronosporomycetes</taxon>
        <taxon>Peronosporales</taxon>
        <taxon>Peronosporaceae</taxon>
        <taxon>Bremia</taxon>
    </lineage>
</organism>
<evidence type="ECO:0000313" key="1">
    <source>
        <dbReference type="EMBL" id="TDH67485.1"/>
    </source>
</evidence>
<sequence length="178" mass="19614">MVRGRCPLWSALANKVVQSILDASRDMEAVGWDTFQHFSASSARVGTRHAASGRKVIALHRNMLCTCFGAHRRKKRTTLEKKTRSYPRQQTTKLLRRLAVGSSTRLSHLLQLDLISCSSKQNSSGCDATPSHARSLTSRTAALNMVQFELNLTAMHTFDLAAATTTAPLTVQAVFDQV</sequence>
<accession>A0A976IDF8</accession>
<comment type="caution">
    <text evidence="1">The sequence shown here is derived from an EMBL/GenBank/DDBJ whole genome shotgun (WGS) entry which is preliminary data.</text>
</comment>
<proteinExistence type="predicted"/>
<dbReference type="GeneID" id="94352536"/>
<evidence type="ECO:0000313" key="2">
    <source>
        <dbReference type="Proteomes" id="UP000294530"/>
    </source>
</evidence>
<keyword evidence="2" id="KW-1185">Reference proteome</keyword>
<dbReference type="KEGG" id="blac:94352536"/>
<dbReference type="Proteomes" id="UP000294530">
    <property type="component" value="Unassembled WGS sequence"/>
</dbReference>
<dbReference type="EMBL" id="SHOA02000006">
    <property type="protein sequence ID" value="TDH67485.1"/>
    <property type="molecule type" value="Genomic_DNA"/>
</dbReference>